<evidence type="ECO:0000259" key="1">
    <source>
        <dbReference type="Pfam" id="PF06983"/>
    </source>
</evidence>
<dbReference type="PIRSF" id="PIRSF021700">
    <property type="entry name" value="3_dmu_93_MTrfase"/>
    <property type="match status" value="1"/>
</dbReference>
<gene>
    <name evidence="2" type="ORF">F7231_26405</name>
</gene>
<feature type="domain" description="PhnB-like" evidence="1">
    <location>
        <begin position="2"/>
        <end position="116"/>
    </location>
</feature>
<dbReference type="InterPro" id="IPR029068">
    <property type="entry name" value="Glyas_Bleomycin-R_OHBP_Dase"/>
</dbReference>
<proteinExistence type="predicted"/>
<dbReference type="Gene3D" id="3.10.180.10">
    <property type="entry name" value="2,3-Dihydroxybiphenyl 1,2-Dioxygenase, domain 1"/>
    <property type="match status" value="1"/>
</dbReference>
<sequence>MQKITTFLTFNNQAEEAALLYTSIFNNSTINHISRYGDSGPGEPGSAMSVTFQLDGQPFYALNGGPHFSFTDGISLFITCETQAEIDHFWERLSADGEKGQCGWLKDKFGVSWQVVPSALGRLLGDKDPAKAKRAMAAMMKMTKLDIAALEQA</sequence>
<evidence type="ECO:0000313" key="2">
    <source>
        <dbReference type="EMBL" id="NID13728.1"/>
    </source>
</evidence>
<dbReference type="InterPro" id="IPR009725">
    <property type="entry name" value="3_dmu_93_MTrfase"/>
</dbReference>
<dbReference type="CDD" id="cd06588">
    <property type="entry name" value="PhnB_like"/>
    <property type="match status" value="1"/>
</dbReference>
<reference evidence="2" key="1">
    <citation type="submission" date="2024-05" db="EMBL/GenBank/DDBJ databases">
        <authorList>
            <person name="Jung D.-H."/>
        </authorList>
    </citation>
    <scope>NUCLEOTIDE SEQUENCE</scope>
    <source>
        <strain evidence="2">JA-25</strain>
    </source>
</reference>
<dbReference type="EMBL" id="WAEL01000014">
    <property type="protein sequence ID" value="NID13728.1"/>
    <property type="molecule type" value="Genomic_DNA"/>
</dbReference>
<protein>
    <submittedName>
        <fullName evidence="2">VOC family protein</fullName>
    </submittedName>
</protein>
<organism evidence="2 3">
    <name type="scientific">Fibrivirga algicola</name>
    <dbReference type="NCBI Taxonomy" id="2950420"/>
    <lineage>
        <taxon>Bacteria</taxon>
        <taxon>Pseudomonadati</taxon>
        <taxon>Bacteroidota</taxon>
        <taxon>Cytophagia</taxon>
        <taxon>Cytophagales</taxon>
        <taxon>Spirosomataceae</taxon>
        <taxon>Fibrivirga</taxon>
    </lineage>
</organism>
<keyword evidence="3" id="KW-1185">Reference proteome</keyword>
<dbReference type="Pfam" id="PF06983">
    <property type="entry name" value="3-dmu-9_3-mt"/>
    <property type="match status" value="1"/>
</dbReference>
<dbReference type="InterPro" id="IPR028973">
    <property type="entry name" value="PhnB-like"/>
</dbReference>
<dbReference type="RefSeq" id="WP_085413056.1">
    <property type="nucleotide sequence ID" value="NZ_WAEL01000014.1"/>
</dbReference>
<name>A0ABX0QT55_9BACT</name>
<dbReference type="SUPFAM" id="SSF54593">
    <property type="entry name" value="Glyoxalase/Bleomycin resistance protein/Dihydroxybiphenyl dioxygenase"/>
    <property type="match status" value="1"/>
</dbReference>
<accession>A0ABX0QT55</accession>
<dbReference type="Proteomes" id="UP000606008">
    <property type="component" value="Unassembled WGS sequence"/>
</dbReference>
<evidence type="ECO:0000313" key="3">
    <source>
        <dbReference type="Proteomes" id="UP000606008"/>
    </source>
</evidence>
<comment type="caution">
    <text evidence="2">The sequence shown here is derived from an EMBL/GenBank/DDBJ whole genome shotgun (WGS) entry which is preliminary data.</text>
</comment>
<dbReference type="PANTHER" id="PTHR33990">
    <property type="entry name" value="PROTEIN YJDN-RELATED"/>
    <property type="match status" value="1"/>
</dbReference>